<comment type="caution">
    <text evidence="2">The sequence shown here is derived from an EMBL/GenBank/DDBJ whole genome shotgun (WGS) entry which is preliminary data.</text>
</comment>
<feature type="compositionally biased region" description="Low complexity" evidence="1">
    <location>
        <begin position="1160"/>
        <end position="1179"/>
    </location>
</feature>
<evidence type="ECO:0000313" key="2">
    <source>
        <dbReference type="EMBL" id="CAK0830146.1"/>
    </source>
</evidence>
<dbReference type="Proteomes" id="UP001189429">
    <property type="component" value="Unassembled WGS sequence"/>
</dbReference>
<gene>
    <name evidence="2" type="ORF">PCOR1329_LOCUS28857</name>
</gene>
<evidence type="ECO:0008006" key="4">
    <source>
        <dbReference type="Google" id="ProtNLM"/>
    </source>
</evidence>
<sequence length="1179" mass="132567">MALALPGGGQLRHQRDIRLRVDHGPPRRYWLVWDHMQQAREIWNPSAGEAWAVEYDEKGYAHLDSKSEGRWASHWFSRDAYVAPNGAEFVVDKESQQKQWRDRFINSHDVFAWTDPVFGQRAMRLAYFPQCYAGRKLCVCLRDFYAIVELGPLSQLSSWTSARWAKWSTRLAKYGFADWPVLRKCVPIGGGEDYFGTAGSEANGDVLAFGNGVSVMGCVALLATWTQSNHNAGGGPCLRVREASAKMFNHLIRLLPDQFDIRINRAADADLIGGVNVGALIGAIRVQNGKVDFESLRTVWGQIPTRDKPGKQTKQNDVFFKLLSGSDDPRLSDLVSVVLLWGAPVLWFGKQLIWHIGVEVDNFLVGRIEAAGVGSASAGTPGSSITVVEELCDSHRSRTRFLLKYFFAMRETFECDLHVHCAVDVVEVLKRHYFFCAVVGNKNAASWAPPQEQRTYDSYIGVQLRDADSVKKEELFQTWRSRARAFLKRGPPEDEEPRPAKKPHRAKAFRWLSCLDNALMVTTGQGLDKFVVTTDMEATVSAYDWPDVTVAADQGSDGLAAANACQFGPLRVCLEILDDDDHGDHNDMDDTIVKCGLYPHQKLMELARNAHQGPWGEGRRHIEIADAVGEWLEVTDPQRCEYFLGKLPELLMDLDMEERITEEGIAGKVLKLVKEHPTFTNRYASASSSRFMDAVTRVIEGDAVFALRGLGFSIINAMRGNVDPKKFLLLEQTSASITAPVGAAPLPPTKQASNQVSEMRKATKDASEIAMLMYESPDNRFKQRIIASIGERYKKAFGSRSRRCRSVEGVVKWQLEALRGTFFNPICDTFDIFNQPWDLEYIGLSITFRNAPALDLDHPMVVWEQEQANLAAKFALTMAGNKIRRTLHLLRGPLRQSVLLLDPERARGFLDQVRRDLENFRKLDGVKDAFIKKVVRRSTFSGLLGKQLSKVCEEAGFEPTPRLLDWAKREHYRIVGSRVCEGAGNRARRAQEKAKTDEFGASKVWETLIRKEVLSKVHKFQDLCTRGQRTPRNPKLPKKMYKPAPRSADKRFKLSQIISFYSTPPWNSPGAANSNQCVADLYLTEWAIANDKLGDMRHCWMRAIAGKGLLLLRQGGAANPWFASWAMRATSSCSSTQSSRMLPAASTSWRSTTTRRRRAPWSSATPPTRRRSPSPSTLR</sequence>
<feature type="compositionally biased region" description="Low complexity" evidence="1">
    <location>
        <begin position="1136"/>
        <end position="1152"/>
    </location>
</feature>
<proteinExistence type="predicted"/>
<protein>
    <recommendedName>
        <fullName evidence="4">RNA-directed RNA polymerase</fullName>
    </recommendedName>
</protein>
<dbReference type="EMBL" id="CAUYUJ010010735">
    <property type="protein sequence ID" value="CAK0830146.1"/>
    <property type="molecule type" value="Genomic_DNA"/>
</dbReference>
<evidence type="ECO:0000313" key="3">
    <source>
        <dbReference type="Proteomes" id="UP001189429"/>
    </source>
</evidence>
<keyword evidence="3" id="KW-1185">Reference proteome</keyword>
<accession>A0ABN9SFX1</accession>
<reference evidence="2" key="1">
    <citation type="submission" date="2023-10" db="EMBL/GenBank/DDBJ databases">
        <authorList>
            <person name="Chen Y."/>
            <person name="Shah S."/>
            <person name="Dougan E. K."/>
            <person name="Thang M."/>
            <person name="Chan C."/>
        </authorList>
    </citation>
    <scope>NUCLEOTIDE SEQUENCE [LARGE SCALE GENOMIC DNA]</scope>
</reference>
<feature type="region of interest" description="Disordered" evidence="1">
    <location>
        <begin position="1136"/>
        <end position="1179"/>
    </location>
</feature>
<organism evidence="2 3">
    <name type="scientific">Prorocentrum cordatum</name>
    <dbReference type="NCBI Taxonomy" id="2364126"/>
    <lineage>
        <taxon>Eukaryota</taxon>
        <taxon>Sar</taxon>
        <taxon>Alveolata</taxon>
        <taxon>Dinophyceae</taxon>
        <taxon>Prorocentrales</taxon>
        <taxon>Prorocentraceae</taxon>
        <taxon>Prorocentrum</taxon>
    </lineage>
</organism>
<evidence type="ECO:0000256" key="1">
    <source>
        <dbReference type="SAM" id="MobiDB-lite"/>
    </source>
</evidence>
<name>A0ABN9SFX1_9DINO</name>